<dbReference type="InterPro" id="IPR032710">
    <property type="entry name" value="NTF2-like_dom_sf"/>
</dbReference>
<dbReference type="HOGENOM" id="CLU_1530444_0_0_0"/>
<evidence type="ECO:0000313" key="2">
    <source>
        <dbReference type="EMBL" id="ADW67318.1"/>
    </source>
</evidence>
<feature type="domain" description="DUF4440" evidence="1">
    <location>
        <begin position="45"/>
        <end position="163"/>
    </location>
</feature>
<sequence length="175" mass="19557">MNDNLPRLVLKEFTVRLKAIFLAAILTTALPWATAQQPTPDEAAIRSVLAHEAEGWNKFDPHEVASVFTADAIWQNPFGVRLHGRAEIEKFLTDLLARPGYRAGTSTVPTKILDLRLTSPTTAAVWSDEKIEGLVNDISGNPMQPRHSYYLNVMVKQNGEWKISDAIIMDIVHLK</sequence>
<accession>E8WW12</accession>
<dbReference type="eggNOG" id="COG3558">
    <property type="taxonomic scope" value="Bacteria"/>
</dbReference>
<dbReference type="NCBIfam" id="TIGR02246">
    <property type="entry name" value="SgcJ/EcaC family oxidoreductase"/>
    <property type="match status" value="1"/>
</dbReference>
<dbReference type="InterPro" id="IPR027843">
    <property type="entry name" value="DUF4440"/>
</dbReference>
<dbReference type="Pfam" id="PF14534">
    <property type="entry name" value="DUF4440"/>
    <property type="match status" value="1"/>
</dbReference>
<gene>
    <name evidence="2" type="ordered locus">AciX9_0244</name>
</gene>
<keyword evidence="3" id="KW-1185">Reference proteome</keyword>
<dbReference type="InterPro" id="IPR011944">
    <property type="entry name" value="Steroid_delta5-4_isomerase"/>
</dbReference>
<dbReference type="EMBL" id="CP002480">
    <property type="protein sequence ID" value="ADW67318.1"/>
    <property type="molecule type" value="Genomic_DNA"/>
</dbReference>
<name>E8WW12_GRATM</name>
<dbReference type="Proteomes" id="UP000000343">
    <property type="component" value="Chromosome"/>
</dbReference>
<dbReference type="AlphaFoldDB" id="E8WW12"/>
<dbReference type="KEGG" id="acm:AciX9_0244"/>
<evidence type="ECO:0000313" key="3">
    <source>
        <dbReference type="Proteomes" id="UP000000343"/>
    </source>
</evidence>
<organism evidence="3">
    <name type="scientific">Granulicella tundricola (strain ATCC BAA-1859 / DSM 23138 / MP5ACTX9)</name>
    <dbReference type="NCBI Taxonomy" id="1198114"/>
    <lineage>
        <taxon>Bacteria</taxon>
        <taxon>Pseudomonadati</taxon>
        <taxon>Acidobacteriota</taxon>
        <taxon>Terriglobia</taxon>
        <taxon>Terriglobales</taxon>
        <taxon>Acidobacteriaceae</taxon>
        <taxon>Granulicella</taxon>
    </lineage>
</organism>
<evidence type="ECO:0000259" key="1">
    <source>
        <dbReference type="Pfam" id="PF14534"/>
    </source>
</evidence>
<protein>
    <recommendedName>
        <fullName evidence="1">DUF4440 domain-containing protein</fullName>
    </recommendedName>
</protein>
<dbReference type="PaxDb" id="1198114-AciX9_0244"/>
<proteinExistence type="predicted"/>
<reference evidence="3" key="1">
    <citation type="submission" date="2011-01" db="EMBL/GenBank/DDBJ databases">
        <title>Complete sequence of chromosome of Acidobacterium sp. MP5ACTX9.</title>
        <authorList>
            <consortium name="US DOE Joint Genome Institute"/>
            <person name="Lucas S."/>
            <person name="Copeland A."/>
            <person name="Lapidus A."/>
            <person name="Cheng J.-F."/>
            <person name="Goodwin L."/>
            <person name="Pitluck S."/>
            <person name="Teshima H."/>
            <person name="Detter J.C."/>
            <person name="Han C."/>
            <person name="Tapia R."/>
            <person name="Land M."/>
            <person name="Hauser L."/>
            <person name="Kyrpides N."/>
            <person name="Ivanova N."/>
            <person name="Ovchinnikova G."/>
            <person name="Pagani I."/>
            <person name="Rawat S.R."/>
            <person name="Mannisto M."/>
            <person name="Haggblom M.M."/>
            <person name="Woyke T."/>
        </authorList>
    </citation>
    <scope>NUCLEOTIDE SEQUENCE [LARGE SCALE GENOMIC DNA]</scope>
    <source>
        <strain evidence="3">MP5ACTX9</strain>
    </source>
</reference>
<dbReference type="Gene3D" id="3.10.450.50">
    <property type="match status" value="1"/>
</dbReference>
<dbReference type="SUPFAM" id="SSF54427">
    <property type="entry name" value="NTF2-like"/>
    <property type="match status" value="1"/>
</dbReference>